<dbReference type="OrthoDB" id="192608at2759"/>
<gene>
    <name evidence="1" type="ORF">BDN71DRAFT_1594368</name>
</gene>
<name>A0A9P6D9I0_PLEER</name>
<dbReference type="GO" id="GO:0016020">
    <property type="term" value="C:membrane"/>
    <property type="evidence" value="ECO:0007669"/>
    <property type="project" value="TreeGrafter"/>
</dbReference>
<evidence type="ECO:0000313" key="1">
    <source>
        <dbReference type="EMBL" id="KAF9487688.1"/>
    </source>
</evidence>
<dbReference type="GO" id="GO:0005829">
    <property type="term" value="C:cytosol"/>
    <property type="evidence" value="ECO:0007669"/>
    <property type="project" value="GOC"/>
</dbReference>
<dbReference type="InterPro" id="IPR046837">
    <property type="entry name" value="Laa1/Sip1/HEATR5-like_HEAT"/>
</dbReference>
<proteinExistence type="predicted"/>
<dbReference type="GO" id="GO:0008104">
    <property type="term" value="P:intracellular protein localization"/>
    <property type="evidence" value="ECO:0007669"/>
    <property type="project" value="TreeGrafter"/>
</dbReference>
<organism evidence="1 2">
    <name type="scientific">Pleurotus eryngii</name>
    <name type="common">Boletus of the steppes</name>
    <dbReference type="NCBI Taxonomy" id="5323"/>
    <lineage>
        <taxon>Eukaryota</taxon>
        <taxon>Fungi</taxon>
        <taxon>Dikarya</taxon>
        <taxon>Basidiomycota</taxon>
        <taxon>Agaricomycotina</taxon>
        <taxon>Agaricomycetes</taxon>
        <taxon>Agaricomycetidae</taxon>
        <taxon>Agaricales</taxon>
        <taxon>Pleurotineae</taxon>
        <taxon>Pleurotaceae</taxon>
        <taxon>Pleurotus</taxon>
    </lineage>
</organism>
<dbReference type="PANTHER" id="PTHR21663">
    <property type="entry name" value="HYPOTHETICAL HEAT DOMAIN-CONTAINING"/>
    <property type="match status" value="1"/>
</dbReference>
<evidence type="ECO:0000313" key="2">
    <source>
        <dbReference type="Proteomes" id="UP000807025"/>
    </source>
</evidence>
<accession>A0A9P6D9I0</accession>
<dbReference type="EMBL" id="MU154757">
    <property type="protein sequence ID" value="KAF9487688.1"/>
    <property type="molecule type" value="Genomic_DNA"/>
</dbReference>
<dbReference type="GO" id="GO:0042147">
    <property type="term" value="P:retrograde transport, endosome to Golgi"/>
    <property type="evidence" value="ECO:0007669"/>
    <property type="project" value="TreeGrafter"/>
</dbReference>
<dbReference type="GO" id="GO:0030139">
    <property type="term" value="C:endocytic vesicle"/>
    <property type="evidence" value="ECO:0007669"/>
    <property type="project" value="TreeGrafter"/>
</dbReference>
<dbReference type="GO" id="GO:0005794">
    <property type="term" value="C:Golgi apparatus"/>
    <property type="evidence" value="ECO:0007669"/>
    <property type="project" value="TreeGrafter"/>
</dbReference>
<dbReference type="SUPFAM" id="SSF48371">
    <property type="entry name" value="ARM repeat"/>
    <property type="match status" value="1"/>
</dbReference>
<dbReference type="PANTHER" id="PTHR21663:SF0">
    <property type="entry name" value="HEAT REPEAT-CONTAINING PROTEIN 5B"/>
    <property type="match status" value="1"/>
</dbReference>
<reference evidence="1" key="1">
    <citation type="submission" date="2020-11" db="EMBL/GenBank/DDBJ databases">
        <authorList>
            <consortium name="DOE Joint Genome Institute"/>
            <person name="Ahrendt S."/>
            <person name="Riley R."/>
            <person name="Andreopoulos W."/>
            <person name="Labutti K."/>
            <person name="Pangilinan J."/>
            <person name="Ruiz-Duenas F.J."/>
            <person name="Barrasa J.M."/>
            <person name="Sanchez-Garcia M."/>
            <person name="Camarero S."/>
            <person name="Miyauchi S."/>
            <person name="Serrano A."/>
            <person name="Linde D."/>
            <person name="Babiker R."/>
            <person name="Drula E."/>
            <person name="Ayuso-Fernandez I."/>
            <person name="Pacheco R."/>
            <person name="Padilla G."/>
            <person name="Ferreira P."/>
            <person name="Barriuso J."/>
            <person name="Kellner H."/>
            <person name="Castanera R."/>
            <person name="Alfaro M."/>
            <person name="Ramirez L."/>
            <person name="Pisabarro A.G."/>
            <person name="Kuo A."/>
            <person name="Tritt A."/>
            <person name="Lipzen A."/>
            <person name="He G."/>
            <person name="Yan M."/>
            <person name="Ng V."/>
            <person name="Cullen D."/>
            <person name="Martin F."/>
            <person name="Rosso M.-N."/>
            <person name="Henrissat B."/>
            <person name="Hibbett D."/>
            <person name="Martinez A.T."/>
            <person name="Grigoriev I.V."/>
        </authorList>
    </citation>
    <scope>NUCLEOTIDE SEQUENCE</scope>
    <source>
        <strain evidence="1">ATCC 90797</strain>
    </source>
</reference>
<comment type="caution">
    <text evidence="1">The sequence shown here is derived from an EMBL/GenBank/DDBJ whole genome shotgun (WGS) entry which is preliminary data.</text>
</comment>
<sequence>MAFTASTAYVTEIGLEGLVVLRDVIETFSKAADPAYEDSLLLEQHQAPITAALTPSFSSDSTPEILESAVHARAVFVGCGVVKDVGRMGRILKLLTTALDHSKESGMVSLGDTRQLSPNASSMLRISTLSAWAQLEIASAQQPYLVQVVNPHLSTLATLWVAALRDYASVRIDTEFLHDSSSVAVDSSYSSLVKEVLLPVRLFILYRIVAHHHTSGGDGDAIRDPHIVAAMDGQTLSATDTIANTAVPRTEPTAFFYVVFGLVYEALATSSTEAAATSASTRGQLVIACLQALKYLATPEYCGKAVMEPTAFEELLNLCYHMAMTESANVQIALTDMLLSWASSQDKGSDSLDLLSLTAPRTHCLRICSHIIQHSTSNPKGSIIQGEHAEHARMLMAAFTAFATIAASIKSSQREDVRSVGILLYSELLKDESSEVDPVGPTLPSLKILLDLPVHGKPEAKEKFGKTVNALASACLLNIDGMRRIGSYFDEESQEQPPCRDADIIGLPPTVQIGKTVVERCCFILSHKMMDDDDDDVTSCTDGSPLHPYPRRRSYIADWTPPPPPLLSGSVSDAHIVGIGEVWKAFSAIYASVPEEHSAAKLDPGARESLEQAVRKAGEHAEHARMLMAAFTAFATIAASIKSSQREDVRSVGILLYSDESSEVDPVGPTLPSLKILLDLPVHGKPEAKEKFGKTVNALASACLLNIDGMSGRSGAISTKKVKNNLLAVMLILSVLPPTVQIGKTVVERCCFILSHKMMDDDDDDMTSCTGGSPLHPYPRRRSYIADWTPPPPPLLSGSVSDAHIVGIGEVWKAFSAIYASVPEEHCVFLPTILLTLSNDKEATTTIGSAASPSLSMHTLSIAQILSFAALSPNAFTQAAAKLDPGARESLEQAVRKAVGKTATQAPGQGTGQGGKPQILLRAF</sequence>
<dbReference type="InterPro" id="IPR016024">
    <property type="entry name" value="ARM-type_fold"/>
</dbReference>
<protein>
    <submittedName>
        <fullName evidence="1">Uncharacterized protein</fullName>
    </submittedName>
</protein>
<dbReference type="GO" id="GO:0006897">
    <property type="term" value="P:endocytosis"/>
    <property type="evidence" value="ECO:0007669"/>
    <property type="project" value="TreeGrafter"/>
</dbReference>
<dbReference type="InterPro" id="IPR040108">
    <property type="entry name" value="Laa1/Sip1/HEATR5"/>
</dbReference>
<dbReference type="Pfam" id="PF20210">
    <property type="entry name" value="Laa1_Sip1_HTR5"/>
    <property type="match status" value="1"/>
</dbReference>
<dbReference type="Proteomes" id="UP000807025">
    <property type="component" value="Unassembled WGS sequence"/>
</dbReference>
<dbReference type="AlphaFoldDB" id="A0A9P6D9I0"/>
<keyword evidence="2" id="KW-1185">Reference proteome</keyword>